<dbReference type="InterPro" id="IPR012336">
    <property type="entry name" value="Thioredoxin-like_fold"/>
</dbReference>
<name>A0ABV8REH6_9SPHN</name>
<feature type="domain" description="Thioredoxin-like fold" evidence="1">
    <location>
        <begin position="69"/>
        <end position="249"/>
    </location>
</feature>
<dbReference type="RefSeq" id="WP_381421088.1">
    <property type="nucleotide sequence ID" value="NZ_JBHSDH010000011.1"/>
</dbReference>
<protein>
    <submittedName>
        <fullName evidence="2">Thioredoxin domain-containing protein</fullName>
    </submittedName>
</protein>
<comment type="caution">
    <text evidence="2">The sequence shown here is derived from an EMBL/GenBank/DDBJ whole genome shotgun (WGS) entry which is preliminary data.</text>
</comment>
<dbReference type="Pfam" id="PF13462">
    <property type="entry name" value="Thioredoxin_4"/>
    <property type="match status" value="1"/>
</dbReference>
<dbReference type="Gene3D" id="1.10.40.110">
    <property type="match status" value="1"/>
</dbReference>
<evidence type="ECO:0000313" key="2">
    <source>
        <dbReference type="EMBL" id="MFC4291337.1"/>
    </source>
</evidence>
<evidence type="ECO:0000259" key="1">
    <source>
        <dbReference type="Pfam" id="PF13462"/>
    </source>
</evidence>
<gene>
    <name evidence="2" type="ORF">ACFOWX_02795</name>
</gene>
<dbReference type="InterPro" id="IPR036249">
    <property type="entry name" value="Thioredoxin-like_sf"/>
</dbReference>
<dbReference type="EMBL" id="JBHSDH010000011">
    <property type="protein sequence ID" value="MFC4291337.1"/>
    <property type="molecule type" value="Genomic_DNA"/>
</dbReference>
<dbReference type="Proteomes" id="UP001595887">
    <property type="component" value="Unassembled WGS sequence"/>
</dbReference>
<sequence length="263" mass="28106">MNADGADNNKRVDDMNILKIAAMLSAAIPATMAISASAAGSAAAEISADGEAPAVTNWTENFGETPLGSFIVGNPDAPIKLVEYASYTCGHCATFESNDAPILKAEKVANGSVSFEIRSLVRDPIDLIMASLARCGGKDKFFGNHQFLMAKQREFSGRAAQLTDPTIDLLRKQDWNGFLVAAYAEMKLGELMQEQSITDTQAKICLSDKAATENLLAVTDDAGPKYNIQGTPSFLINDKLSDAHNYLSLKPLLAAPTIEQEGQ</sequence>
<organism evidence="2 3">
    <name type="scientific">Sphingorhabdus arenilitoris</name>
    <dbReference type="NCBI Taxonomy" id="1490041"/>
    <lineage>
        <taxon>Bacteria</taxon>
        <taxon>Pseudomonadati</taxon>
        <taxon>Pseudomonadota</taxon>
        <taxon>Alphaproteobacteria</taxon>
        <taxon>Sphingomonadales</taxon>
        <taxon>Sphingomonadaceae</taxon>
        <taxon>Sphingorhabdus</taxon>
    </lineage>
</organism>
<dbReference type="Gene3D" id="3.40.30.10">
    <property type="entry name" value="Glutaredoxin"/>
    <property type="match status" value="1"/>
</dbReference>
<dbReference type="SUPFAM" id="SSF52833">
    <property type="entry name" value="Thioredoxin-like"/>
    <property type="match status" value="1"/>
</dbReference>
<evidence type="ECO:0000313" key="3">
    <source>
        <dbReference type="Proteomes" id="UP001595887"/>
    </source>
</evidence>
<proteinExistence type="predicted"/>
<accession>A0ABV8REH6</accession>
<reference evidence="3" key="1">
    <citation type="journal article" date="2019" name="Int. J. Syst. Evol. Microbiol.">
        <title>The Global Catalogue of Microorganisms (GCM) 10K type strain sequencing project: providing services to taxonomists for standard genome sequencing and annotation.</title>
        <authorList>
            <consortium name="The Broad Institute Genomics Platform"/>
            <consortium name="The Broad Institute Genome Sequencing Center for Infectious Disease"/>
            <person name="Wu L."/>
            <person name="Ma J."/>
        </authorList>
    </citation>
    <scope>NUCLEOTIDE SEQUENCE [LARGE SCALE GENOMIC DNA]</scope>
    <source>
        <strain evidence="3">CECT 8531</strain>
    </source>
</reference>
<keyword evidence="3" id="KW-1185">Reference proteome</keyword>